<reference evidence="1" key="1">
    <citation type="journal article" date="2017" name="Syst. Appl. Microbiol.">
        <title>Soybeans inoculated with root zone soils of Canadian native legumes harbour diverse and novel Bradyrhizobium spp. that possess agricultural potential.</title>
        <authorList>
            <person name="Bromfield E.S.P."/>
            <person name="Cloutier S."/>
            <person name="Tambong J.T."/>
            <person name="Tran Thi T.V."/>
        </authorList>
    </citation>
    <scope>NUCLEOTIDE SEQUENCE</scope>
    <source>
        <strain evidence="1">1S5</strain>
    </source>
</reference>
<dbReference type="Proteomes" id="UP000551709">
    <property type="component" value="Chromosome"/>
</dbReference>
<organism evidence="1 2">
    <name type="scientific">Bradyrhizobium barranii subsp. apii</name>
    <dbReference type="NCBI Taxonomy" id="2819348"/>
    <lineage>
        <taxon>Bacteria</taxon>
        <taxon>Pseudomonadati</taxon>
        <taxon>Pseudomonadota</taxon>
        <taxon>Alphaproteobacteria</taxon>
        <taxon>Hyphomicrobiales</taxon>
        <taxon>Nitrobacteraceae</taxon>
        <taxon>Bradyrhizobium</taxon>
        <taxon>Bradyrhizobium barranii</taxon>
    </lineage>
</organism>
<protein>
    <submittedName>
        <fullName evidence="1">Uncharacterized protein</fullName>
    </submittedName>
</protein>
<dbReference type="RefSeq" id="WP_166067279.1">
    <property type="nucleotide sequence ID" value="NZ_CP096255.1"/>
</dbReference>
<gene>
    <name evidence="1" type="ORF">HAP41_0000046745</name>
</gene>
<dbReference type="EMBL" id="CP096255">
    <property type="protein sequence ID" value="UPT87532.1"/>
    <property type="molecule type" value="Genomic_DNA"/>
</dbReference>
<dbReference type="Gene3D" id="3.40.50.300">
    <property type="entry name" value="P-loop containing nucleotide triphosphate hydrolases"/>
    <property type="match status" value="1"/>
</dbReference>
<reference evidence="1" key="2">
    <citation type="submission" date="2022-04" db="EMBL/GenBank/DDBJ databases">
        <authorList>
            <person name="Bromfield E.S.P."/>
            <person name="Cloutier S."/>
        </authorList>
    </citation>
    <scope>NUCLEOTIDE SEQUENCE</scope>
    <source>
        <strain evidence="1">1S5</strain>
    </source>
</reference>
<proteinExistence type="predicted"/>
<accession>A0A8T5V3U6</accession>
<dbReference type="InterPro" id="IPR027417">
    <property type="entry name" value="P-loop_NTPase"/>
</dbReference>
<sequence>MQTSIDQHGLALVPSQIFLNRMVQHWSEISDGNMPATPALKEAWCVFESRSRELIINNASDSPFKPSVVLPLPTGSGKTEGTCVYAALQAEANAKEGMPIGTLIVTRLIKDADSLVQKINAIAGRPVAVTSHTEGKLKAHEMAEADVLVITHAAFMRACWSFGSGSEERWNSFYSWAGGKRHLVVVDEALLNSVSHHRVSSKDIELVLRAIPHEDRDKFGGAIKTLTNLQRYLDKREQEQARGDAQTVPLWAQGFPEQATEIEALHEALGSVEFDPDLFAEDAAHNVSTVLEAVQVMLEEFAYYHRSGAQHTLNSARYIIPKGMPGVLVLDATARSNVTYELLGGGVMIADVPRGIRNYENVTLHVARTTSGMGKTKMEKTKHTRLPRLAAELRKELPEGSNVFLCVHKCAKDLAGTYSTSELPLHIGYWGAVDGKNDWQHCNVAVIYGLYWQDPTRPINNVFAIDGPKDASWLKAPRHGTHENILAVISQKDVSASVIQAINRICIRRVTDTDGRCAEADVYIVLPKDWRGDAILRDIHTNMPGLKQVAWDFEPDGPKVYAPRSNSVAQAVIELMRTREPGPTPLSYIRTQLSLTGRQFGRLKEDLAKVASNLSAALRELGVLYRVEGRGSATKGYLVKVA</sequence>
<name>A0A8T5V3U6_9BRAD</name>
<dbReference type="AlphaFoldDB" id="A0A8T5V3U6"/>
<evidence type="ECO:0000313" key="2">
    <source>
        <dbReference type="Proteomes" id="UP000551709"/>
    </source>
</evidence>
<evidence type="ECO:0000313" key="1">
    <source>
        <dbReference type="EMBL" id="UPT87532.1"/>
    </source>
</evidence>
<dbReference type="SUPFAM" id="SSF52540">
    <property type="entry name" value="P-loop containing nucleoside triphosphate hydrolases"/>
    <property type="match status" value="1"/>
</dbReference>